<protein>
    <submittedName>
        <fullName evidence="1">Uncharacterized protein</fullName>
    </submittedName>
</protein>
<accession>A0ACC1ACV2</accession>
<name>A0ACC1ACV2_9ROSI</name>
<evidence type="ECO:0000313" key="2">
    <source>
        <dbReference type="Proteomes" id="UP001164250"/>
    </source>
</evidence>
<keyword evidence="2" id="KW-1185">Reference proteome</keyword>
<dbReference type="EMBL" id="CM047906">
    <property type="protein sequence ID" value="KAJ0085339.1"/>
    <property type="molecule type" value="Genomic_DNA"/>
</dbReference>
<sequence>MFVLDWLRKRVGFRKLGWLLDRARLGLRVIREMTVGLVEGRVEFRRLWELLDRDMEEVRVLVRFGGKWETSAGGRYAYNGGRLKGMKVTKHVAYKDFVEELYQTIEVDANEYDLKMEVLWRSTSMPIPPMEISNDNDLCFFLDGVVGPDDDFIPLCITLVPKASILPLVRSPVHQISNCYTHFVSGSGSNQIGSITCSPNEPELETNPSYVPRITHQGNAHQVDGTGTNTVDGNAMMDDKGVLEGTKKGNQVKDNAPVKSVNGLHQNLQNAMPSKRFSYLPYLPECDATSLSDDDDALFVGKTFSSKKELQKNLGLHAVKNHYQFKVNKSSTKRFEALCINKNCKWRARAVKLAESDAFELRRLDQNHSCATRQATNHSYETQQPSVRHRQATSWFIGDYVKERLQEKQYNYNTKEIREDIRTDFGIELSYTTCSRARASAIKQMKESLENSNEVFPSIDEKLGQKKRELSSKAQKMCGRCGMYGHNRKSCKNPVPPQPSCEGKS</sequence>
<organism evidence="1 2">
    <name type="scientific">Pistacia atlantica</name>
    <dbReference type="NCBI Taxonomy" id="434234"/>
    <lineage>
        <taxon>Eukaryota</taxon>
        <taxon>Viridiplantae</taxon>
        <taxon>Streptophyta</taxon>
        <taxon>Embryophyta</taxon>
        <taxon>Tracheophyta</taxon>
        <taxon>Spermatophyta</taxon>
        <taxon>Magnoliopsida</taxon>
        <taxon>eudicotyledons</taxon>
        <taxon>Gunneridae</taxon>
        <taxon>Pentapetalae</taxon>
        <taxon>rosids</taxon>
        <taxon>malvids</taxon>
        <taxon>Sapindales</taxon>
        <taxon>Anacardiaceae</taxon>
        <taxon>Pistacia</taxon>
    </lineage>
</organism>
<dbReference type="Proteomes" id="UP001164250">
    <property type="component" value="Chromosome 10"/>
</dbReference>
<reference evidence="2" key="1">
    <citation type="journal article" date="2023" name="G3 (Bethesda)">
        <title>Genome assembly and association tests identify interacting loci associated with vigor, precocity, and sex in interspecific pistachio rootstocks.</title>
        <authorList>
            <person name="Palmer W."/>
            <person name="Jacygrad E."/>
            <person name="Sagayaradj S."/>
            <person name="Cavanaugh K."/>
            <person name="Han R."/>
            <person name="Bertier L."/>
            <person name="Beede B."/>
            <person name="Kafkas S."/>
            <person name="Golino D."/>
            <person name="Preece J."/>
            <person name="Michelmore R."/>
        </authorList>
    </citation>
    <scope>NUCLEOTIDE SEQUENCE [LARGE SCALE GENOMIC DNA]</scope>
</reference>
<evidence type="ECO:0000313" key="1">
    <source>
        <dbReference type="EMBL" id="KAJ0085339.1"/>
    </source>
</evidence>
<proteinExistence type="predicted"/>
<comment type="caution">
    <text evidence="1">The sequence shown here is derived from an EMBL/GenBank/DDBJ whole genome shotgun (WGS) entry which is preliminary data.</text>
</comment>
<gene>
    <name evidence="1" type="ORF">Patl1_07689</name>
</gene>